<dbReference type="OrthoDB" id="8187791at2759"/>
<evidence type="ECO:0000313" key="2">
    <source>
        <dbReference type="EMBL" id="EFA01822.2"/>
    </source>
</evidence>
<feature type="chain" id="PRO_5007309926" evidence="1">
    <location>
        <begin position="20"/>
        <end position="172"/>
    </location>
</feature>
<name>D1ZZN9_TRICA</name>
<evidence type="ECO:0000256" key="1">
    <source>
        <dbReference type="SAM" id="SignalP"/>
    </source>
</evidence>
<accession>D1ZZN9</accession>
<reference evidence="2 3" key="2">
    <citation type="journal article" date="2010" name="Nucleic Acids Res.">
        <title>BeetleBase in 2010: revisions to provide comprehensive genomic information for Tribolium castaneum.</title>
        <authorList>
            <person name="Kim H.S."/>
            <person name="Murphy T."/>
            <person name="Xia J."/>
            <person name="Caragea D."/>
            <person name="Park Y."/>
            <person name="Beeman R.W."/>
            <person name="Lorenzen M.D."/>
            <person name="Butcher S."/>
            <person name="Manak J.R."/>
            <person name="Brown S.J."/>
        </authorList>
    </citation>
    <scope>GENOME REANNOTATION</scope>
    <source>
        <strain evidence="2 3">Georgia GA2</strain>
    </source>
</reference>
<proteinExistence type="predicted"/>
<organism evidence="2 3">
    <name type="scientific">Tribolium castaneum</name>
    <name type="common">Red flour beetle</name>
    <dbReference type="NCBI Taxonomy" id="7070"/>
    <lineage>
        <taxon>Eukaryota</taxon>
        <taxon>Metazoa</taxon>
        <taxon>Ecdysozoa</taxon>
        <taxon>Arthropoda</taxon>
        <taxon>Hexapoda</taxon>
        <taxon>Insecta</taxon>
        <taxon>Pterygota</taxon>
        <taxon>Neoptera</taxon>
        <taxon>Endopterygota</taxon>
        <taxon>Coleoptera</taxon>
        <taxon>Polyphaga</taxon>
        <taxon>Cucujiformia</taxon>
        <taxon>Tenebrionidae</taxon>
        <taxon>Tenebrionidae incertae sedis</taxon>
        <taxon>Tribolium</taxon>
    </lineage>
</organism>
<feature type="signal peptide" evidence="1">
    <location>
        <begin position="1"/>
        <end position="19"/>
    </location>
</feature>
<keyword evidence="3" id="KW-1185">Reference proteome</keyword>
<dbReference type="HOGENOM" id="CLU_1436168_0_0_1"/>
<keyword evidence="1" id="KW-0732">Signal</keyword>
<gene>
    <name evidence="2" type="primary">AUGUSTUS-3.0.2_07424</name>
    <name evidence="2" type="ORF">TcasGA2_TC007424</name>
</gene>
<dbReference type="KEGG" id="tca:103312667"/>
<dbReference type="eggNOG" id="ENOG502SAQN">
    <property type="taxonomic scope" value="Eukaryota"/>
</dbReference>
<sequence length="172" mass="19172">MKLLAIFCACFTYFISVISQTTITPNTNNDTVLNPDASYCFEFTWIGPGYDENYMYNGTCTDYLDETRAKHVPCSPPIVVSDDGTFPDIDWMFANKRNSVLCRRTANQVCATYTYKYDGVVNNATYMCTKVQEIGGSAITSGCYTQTVAGYEVEVCVCKSNPGLWKPCNGNF</sequence>
<dbReference type="STRING" id="7070.D1ZZN9"/>
<evidence type="ECO:0000313" key="3">
    <source>
        <dbReference type="Proteomes" id="UP000007266"/>
    </source>
</evidence>
<dbReference type="EMBL" id="KQ971338">
    <property type="protein sequence ID" value="EFA01822.2"/>
    <property type="molecule type" value="Genomic_DNA"/>
</dbReference>
<reference evidence="2 3" key="1">
    <citation type="journal article" date="2008" name="Nature">
        <title>The genome of the model beetle and pest Tribolium castaneum.</title>
        <authorList>
            <consortium name="Tribolium Genome Sequencing Consortium"/>
            <person name="Richards S."/>
            <person name="Gibbs R.A."/>
            <person name="Weinstock G.M."/>
            <person name="Brown S.J."/>
            <person name="Denell R."/>
            <person name="Beeman R.W."/>
            <person name="Gibbs R."/>
            <person name="Beeman R.W."/>
            <person name="Brown S.J."/>
            <person name="Bucher G."/>
            <person name="Friedrich M."/>
            <person name="Grimmelikhuijzen C.J."/>
            <person name="Klingler M."/>
            <person name="Lorenzen M."/>
            <person name="Richards S."/>
            <person name="Roth S."/>
            <person name="Schroder R."/>
            <person name="Tautz D."/>
            <person name="Zdobnov E.M."/>
            <person name="Muzny D."/>
            <person name="Gibbs R.A."/>
            <person name="Weinstock G.M."/>
            <person name="Attaway T."/>
            <person name="Bell S."/>
            <person name="Buhay C.J."/>
            <person name="Chandrabose M.N."/>
            <person name="Chavez D."/>
            <person name="Clerk-Blankenburg K.P."/>
            <person name="Cree A."/>
            <person name="Dao M."/>
            <person name="Davis C."/>
            <person name="Chacko J."/>
            <person name="Dinh H."/>
            <person name="Dugan-Rocha S."/>
            <person name="Fowler G."/>
            <person name="Garner T.T."/>
            <person name="Garnes J."/>
            <person name="Gnirke A."/>
            <person name="Hawes A."/>
            <person name="Hernandez J."/>
            <person name="Hines S."/>
            <person name="Holder M."/>
            <person name="Hume J."/>
            <person name="Jhangiani S.N."/>
            <person name="Joshi V."/>
            <person name="Khan Z.M."/>
            <person name="Jackson L."/>
            <person name="Kovar C."/>
            <person name="Kowis A."/>
            <person name="Lee S."/>
            <person name="Lewis L.R."/>
            <person name="Margolis J."/>
            <person name="Morgan M."/>
            <person name="Nazareth L.V."/>
            <person name="Nguyen N."/>
            <person name="Okwuonu G."/>
            <person name="Parker D."/>
            <person name="Richards S."/>
            <person name="Ruiz S.J."/>
            <person name="Santibanez J."/>
            <person name="Savard J."/>
            <person name="Scherer S.E."/>
            <person name="Schneider B."/>
            <person name="Sodergren E."/>
            <person name="Tautz D."/>
            <person name="Vattahil S."/>
            <person name="Villasana D."/>
            <person name="White C.S."/>
            <person name="Wright R."/>
            <person name="Park Y."/>
            <person name="Beeman R.W."/>
            <person name="Lord J."/>
            <person name="Oppert B."/>
            <person name="Lorenzen M."/>
            <person name="Brown S."/>
            <person name="Wang L."/>
            <person name="Savard J."/>
            <person name="Tautz D."/>
            <person name="Richards S."/>
            <person name="Weinstock G."/>
            <person name="Gibbs R.A."/>
            <person name="Liu Y."/>
            <person name="Worley K."/>
            <person name="Weinstock G."/>
            <person name="Elsik C.G."/>
            <person name="Reese J.T."/>
            <person name="Elhaik E."/>
            <person name="Landan G."/>
            <person name="Graur D."/>
            <person name="Arensburger P."/>
            <person name="Atkinson P."/>
            <person name="Beeman R.W."/>
            <person name="Beidler J."/>
            <person name="Brown S.J."/>
            <person name="Demuth J.P."/>
            <person name="Drury D.W."/>
            <person name="Du Y.Z."/>
            <person name="Fujiwara H."/>
            <person name="Lorenzen M."/>
            <person name="Maselli V."/>
            <person name="Osanai M."/>
            <person name="Park Y."/>
            <person name="Robertson H.M."/>
            <person name="Tu Z."/>
            <person name="Wang J.J."/>
            <person name="Wang S."/>
            <person name="Richards S."/>
            <person name="Song H."/>
            <person name="Zhang L."/>
            <person name="Sodergren E."/>
            <person name="Werner D."/>
            <person name="Stanke M."/>
            <person name="Morgenstern B."/>
            <person name="Solovyev V."/>
            <person name="Kosarev P."/>
            <person name="Brown G."/>
            <person name="Chen H.C."/>
            <person name="Ermolaeva O."/>
            <person name="Hlavina W."/>
            <person name="Kapustin Y."/>
            <person name="Kiryutin B."/>
            <person name="Kitts P."/>
            <person name="Maglott D."/>
            <person name="Pruitt K."/>
            <person name="Sapojnikov V."/>
            <person name="Souvorov A."/>
            <person name="Mackey A.J."/>
            <person name="Waterhouse R.M."/>
            <person name="Wyder S."/>
            <person name="Zdobnov E.M."/>
            <person name="Zdobnov E.M."/>
            <person name="Wyder S."/>
            <person name="Kriventseva E.V."/>
            <person name="Kadowaki T."/>
            <person name="Bork P."/>
            <person name="Aranda M."/>
            <person name="Bao R."/>
            <person name="Beermann A."/>
            <person name="Berns N."/>
            <person name="Bolognesi R."/>
            <person name="Bonneton F."/>
            <person name="Bopp D."/>
            <person name="Brown S.J."/>
            <person name="Bucher G."/>
            <person name="Butts T."/>
            <person name="Chaumot A."/>
            <person name="Denell R.E."/>
            <person name="Ferrier D.E."/>
            <person name="Friedrich M."/>
            <person name="Gordon C.M."/>
            <person name="Jindra M."/>
            <person name="Klingler M."/>
            <person name="Lan Q."/>
            <person name="Lattorff H.M."/>
            <person name="Laudet V."/>
            <person name="von Levetsow C."/>
            <person name="Liu Z."/>
            <person name="Lutz R."/>
            <person name="Lynch J.A."/>
            <person name="da Fonseca R.N."/>
            <person name="Posnien N."/>
            <person name="Reuter R."/>
            <person name="Roth S."/>
            <person name="Savard J."/>
            <person name="Schinko J.B."/>
            <person name="Schmitt C."/>
            <person name="Schoppmeier M."/>
            <person name="Schroder R."/>
            <person name="Shippy T.D."/>
            <person name="Simonnet F."/>
            <person name="Marques-Souza H."/>
            <person name="Tautz D."/>
            <person name="Tomoyasu Y."/>
            <person name="Trauner J."/>
            <person name="Van der Zee M."/>
            <person name="Vervoort M."/>
            <person name="Wittkopp N."/>
            <person name="Wimmer E.A."/>
            <person name="Yang X."/>
            <person name="Jones A.K."/>
            <person name="Sattelle D.B."/>
            <person name="Ebert P.R."/>
            <person name="Nelson D."/>
            <person name="Scott J.G."/>
            <person name="Beeman R.W."/>
            <person name="Muthukrishnan S."/>
            <person name="Kramer K.J."/>
            <person name="Arakane Y."/>
            <person name="Beeman R.W."/>
            <person name="Zhu Q."/>
            <person name="Hogenkamp D."/>
            <person name="Dixit R."/>
            <person name="Oppert B."/>
            <person name="Jiang H."/>
            <person name="Zou Z."/>
            <person name="Marshall J."/>
            <person name="Elpidina E."/>
            <person name="Vinokurov K."/>
            <person name="Oppert C."/>
            <person name="Zou Z."/>
            <person name="Evans J."/>
            <person name="Lu Z."/>
            <person name="Zhao P."/>
            <person name="Sumathipala N."/>
            <person name="Altincicek B."/>
            <person name="Vilcinskas A."/>
            <person name="Williams M."/>
            <person name="Hultmark D."/>
            <person name="Hetru C."/>
            <person name="Jiang H."/>
            <person name="Grimmelikhuijzen C.J."/>
            <person name="Hauser F."/>
            <person name="Cazzamali G."/>
            <person name="Williamson M."/>
            <person name="Park Y."/>
            <person name="Li B."/>
            <person name="Tanaka Y."/>
            <person name="Predel R."/>
            <person name="Neupert S."/>
            <person name="Schachtner J."/>
            <person name="Verleyen P."/>
            <person name="Raible F."/>
            <person name="Bork P."/>
            <person name="Friedrich M."/>
            <person name="Walden K.K."/>
            <person name="Robertson H.M."/>
            <person name="Angeli S."/>
            <person name="Foret S."/>
            <person name="Bucher G."/>
            <person name="Schuetz S."/>
            <person name="Maleszka R."/>
            <person name="Wimmer E.A."/>
            <person name="Beeman R.W."/>
            <person name="Lorenzen M."/>
            <person name="Tomoyasu Y."/>
            <person name="Miller S.C."/>
            <person name="Grossmann D."/>
            <person name="Bucher G."/>
        </authorList>
    </citation>
    <scope>NUCLEOTIDE SEQUENCE [LARGE SCALE GENOMIC DNA]</scope>
    <source>
        <strain evidence="2 3">Georgia GA2</strain>
    </source>
</reference>
<dbReference type="InParanoid" id="D1ZZN9"/>
<protein>
    <submittedName>
        <fullName evidence="2">Uncharacterized protein</fullName>
    </submittedName>
</protein>
<dbReference type="AlphaFoldDB" id="D1ZZN9"/>
<dbReference type="Proteomes" id="UP000007266">
    <property type="component" value="Linkage group 4"/>
</dbReference>